<keyword evidence="3" id="KW-1185">Reference proteome</keyword>
<organism evidence="2 3">
    <name type="scientific">Uliginosibacterium aquaticum</name>
    <dbReference type="NCBI Taxonomy" id="2731212"/>
    <lineage>
        <taxon>Bacteria</taxon>
        <taxon>Pseudomonadati</taxon>
        <taxon>Pseudomonadota</taxon>
        <taxon>Betaproteobacteria</taxon>
        <taxon>Rhodocyclales</taxon>
        <taxon>Zoogloeaceae</taxon>
        <taxon>Uliginosibacterium</taxon>
    </lineage>
</organism>
<accession>A0ABX2IJU5</accession>
<reference evidence="2 3" key="1">
    <citation type="submission" date="2020-06" db="EMBL/GenBank/DDBJ databases">
        <title>Draft genome of Uliginosibacterium sp. IMCC34675.</title>
        <authorList>
            <person name="Song J."/>
        </authorList>
    </citation>
    <scope>NUCLEOTIDE SEQUENCE [LARGE SCALE GENOMIC DNA]</scope>
    <source>
        <strain evidence="2 3">IMCC34675</strain>
    </source>
</reference>
<evidence type="ECO:0008006" key="4">
    <source>
        <dbReference type="Google" id="ProtNLM"/>
    </source>
</evidence>
<sequence length="326" mass="35983">MKVGFLLLPFLLAVFMSSGYSYAEDEGGEVSKIADEYIEMFRRGEDFSRPIKGLVVDCVIDKRALAVLTKELSFGNSDVREKIVGLLVEIGFMANKDYPKDFVLRDPSIVKAISLAGFSKKDSATTDVARELRMNSTHDALKAYGDVYVEALKKSSKSEIWLLVAKAKPYQAKVVVDELASKSDPEVETEVKIAQAALGSSRLEDEFIGLAKVAADNSDGKALAEALKFLGWIGTRRSLQTVATYLRTPLTVNIGGVNIRSVRMDALEALYYNYLGQRVVHPNSIHSQEDYASAERFCKENLGVVFEGPLPPYFKNQPSPIPLPAR</sequence>
<proteinExistence type="predicted"/>
<gene>
    <name evidence="2" type="ORF">HJ583_018765</name>
</gene>
<comment type="caution">
    <text evidence="2">The sequence shown here is derived from an EMBL/GenBank/DDBJ whole genome shotgun (WGS) entry which is preliminary data.</text>
</comment>
<dbReference type="RefSeq" id="WP_170023336.1">
    <property type="nucleotide sequence ID" value="NZ_JABCSC020000007.1"/>
</dbReference>
<dbReference type="EMBL" id="JABCSC020000007">
    <property type="protein sequence ID" value="NSL57074.1"/>
    <property type="molecule type" value="Genomic_DNA"/>
</dbReference>
<feature type="chain" id="PRO_5045775549" description="HEAT repeat domain-containing protein" evidence="1">
    <location>
        <begin position="24"/>
        <end position="326"/>
    </location>
</feature>
<evidence type="ECO:0000313" key="2">
    <source>
        <dbReference type="EMBL" id="NSL57074.1"/>
    </source>
</evidence>
<name>A0ABX2IJU5_9RHOO</name>
<dbReference type="Proteomes" id="UP000778523">
    <property type="component" value="Unassembled WGS sequence"/>
</dbReference>
<keyword evidence="1" id="KW-0732">Signal</keyword>
<evidence type="ECO:0000313" key="3">
    <source>
        <dbReference type="Proteomes" id="UP000778523"/>
    </source>
</evidence>
<feature type="signal peptide" evidence="1">
    <location>
        <begin position="1"/>
        <end position="23"/>
    </location>
</feature>
<evidence type="ECO:0000256" key="1">
    <source>
        <dbReference type="SAM" id="SignalP"/>
    </source>
</evidence>
<protein>
    <recommendedName>
        <fullName evidence="4">HEAT repeat domain-containing protein</fullName>
    </recommendedName>
</protein>